<keyword evidence="1" id="KW-1133">Transmembrane helix</keyword>
<comment type="caution">
    <text evidence="2">The sequence shown here is derived from an EMBL/GenBank/DDBJ whole genome shotgun (WGS) entry which is preliminary data.</text>
</comment>
<gene>
    <name evidence="2" type="ORF">E2C01_047971</name>
</gene>
<organism evidence="2 3">
    <name type="scientific">Portunus trituberculatus</name>
    <name type="common">Swimming crab</name>
    <name type="synonym">Neptunus trituberculatus</name>
    <dbReference type="NCBI Taxonomy" id="210409"/>
    <lineage>
        <taxon>Eukaryota</taxon>
        <taxon>Metazoa</taxon>
        <taxon>Ecdysozoa</taxon>
        <taxon>Arthropoda</taxon>
        <taxon>Crustacea</taxon>
        <taxon>Multicrustacea</taxon>
        <taxon>Malacostraca</taxon>
        <taxon>Eumalacostraca</taxon>
        <taxon>Eucarida</taxon>
        <taxon>Decapoda</taxon>
        <taxon>Pleocyemata</taxon>
        <taxon>Brachyura</taxon>
        <taxon>Eubrachyura</taxon>
        <taxon>Portunoidea</taxon>
        <taxon>Portunidae</taxon>
        <taxon>Portuninae</taxon>
        <taxon>Portunus</taxon>
    </lineage>
</organism>
<evidence type="ECO:0000256" key="1">
    <source>
        <dbReference type="SAM" id="Phobius"/>
    </source>
</evidence>
<sequence>MPGAVQASAELECIAKYNNSVACDGNGRLQVTAGATEWRKEDGECMQRRCKHLNSDNEGKSALGRRRIVISEDVKSLAVMMIVMMMAAVVVVAVVELRRTKDNYGHYFKAKKTLMRMEKDDKCRDGASLTHGPRWSDEAPLGSVYLSRCAKYRNLHIRRFPTLFLRQTHPDYF</sequence>
<keyword evidence="1" id="KW-0472">Membrane</keyword>
<name>A0A5B7GBZ8_PORTR</name>
<accession>A0A5B7GBZ8</accession>
<dbReference type="EMBL" id="VSRR010012080">
    <property type="protein sequence ID" value="MPC54064.1"/>
    <property type="molecule type" value="Genomic_DNA"/>
</dbReference>
<proteinExistence type="predicted"/>
<reference evidence="2 3" key="1">
    <citation type="submission" date="2019-05" db="EMBL/GenBank/DDBJ databases">
        <title>Another draft genome of Portunus trituberculatus and its Hox gene families provides insights of decapod evolution.</title>
        <authorList>
            <person name="Jeong J.-H."/>
            <person name="Song I."/>
            <person name="Kim S."/>
            <person name="Choi T."/>
            <person name="Kim D."/>
            <person name="Ryu S."/>
            <person name="Kim W."/>
        </authorList>
    </citation>
    <scope>NUCLEOTIDE SEQUENCE [LARGE SCALE GENOMIC DNA]</scope>
    <source>
        <tissue evidence="2">Muscle</tissue>
    </source>
</reference>
<dbReference type="AlphaFoldDB" id="A0A5B7GBZ8"/>
<dbReference type="Proteomes" id="UP000324222">
    <property type="component" value="Unassembled WGS sequence"/>
</dbReference>
<evidence type="ECO:0000313" key="2">
    <source>
        <dbReference type="EMBL" id="MPC54064.1"/>
    </source>
</evidence>
<feature type="transmembrane region" description="Helical" evidence="1">
    <location>
        <begin position="77"/>
        <end position="97"/>
    </location>
</feature>
<protein>
    <submittedName>
        <fullName evidence="2">Uncharacterized protein</fullName>
    </submittedName>
</protein>
<evidence type="ECO:0000313" key="3">
    <source>
        <dbReference type="Proteomes" id="UP000324222"/>
    </source>
</evidence>
<keyword evidence="3" id="KW-1185">Reference proteome</keyword>
<keyword evidence="1" id="KW-0812">Transmembrane</keyword>